<keyword evidence="10" id="KW-0677">Repeat</keyword>
<keyword evidence="16" id="KW-0675">Receptor</keyword>
<reference evidence="21 22" key="1">
    <citation type="journal article" date="2019" name="Microorganisms">
        <title>Genome Insights into the Novel Species Microvirga brassicacearum, a Rapeseed Endophyte with Biotechnological Potential.</title>
        <authorList>
            <person name="Jimenez-Gomez A."/>
            <person name="Saati-Santamaria Z."/>
            <person name="Igual J.M."/>
            <person name="Rivas R."/>
            <person name="Mateos P.F."/>
            <person name="Garcia-Fraile P."/>
        </authorList>
    </citation>
    <scope>NUCLEOTIDE SEQUENCE [LARGE SCALE GENOMIC DNA]</scope>
    <source>
        <strain evidence="21 22">CDVBN77</strain>
    </source>
</reference>
<feature type="compositionally biased region" description="Basic and acidic residues" evidence="18">
    <location>
        <begin position="42"/>
        <end position="51"/>
    </location>
</feature>
<dbReference type="InterPro" id="IPR000700">
    <property type="entry name" value="PAS-assoc_C"/>
</dbReference>
<keyword evidence="12" id="KW-0418">Kinase</keyword>
<keyword evidence="17" id="KW-0175">Coiled coil</keyword>
<comment type="caution">
    <text evidence="21">The sequence shown here is derived from an EMBL/GenBank/DDBJ whole genome shotgun (WGS) entry which is preliminary data.</text>
</comment>
<dbReference type="SUPFAM" id="SSF55785">
    <property type="entry name" value="PYP-like sensor domain (PAS domain)"/>
    <property type="match status" value="3"/>
</dbReference>
<evidence type="ECO:0000256" key="10">
    <source>
        <dbReference type="ARBA" id="ARBA00022737"/>
    </source>
</evidence>
<evidence type="ECO:0000256" key="8">
    <source>
        <dbReference type="ARBA" id="ARBA00022643"/>
    </source>
</evidence>
<name>A0A5N3P6B8_9HYPH</name>
<dbReference type="SMART" id="SM00086">
    <property type="entry name" value="PAC"/>
    <property type="match status" value="3"/>
</dbReference>
<keyword evidence="11" id="KW-0547">Nucleotide-binding</keyword>
<keyword evidence="22" id="KW-1185">Reference proteome</keyword>
<keyword evidence="5" id="KW-0597">Phosphoprotein</keyword>
<evidence type="ECO:0000256" key="9">
    <source>
        <dbReference type="ARBA" id="ARBA00022679"/>
    </source>
</evidence>
<dbReference type="InterPro" id="IPR011102">
    <property type="entry name" value="Sig_transdc_His_kinase_HWE"/>
</dbReference>
<dbReference type="GO" id="GO:0005524">
    <property type="term" value="F:ATP binding"/>
    <property type="evidence" value="ECO:0007669"/>
    <property type="project" value="UniProtKB-KW"/>
</dbReference>
<dbReference type="Gene3D" id="3.30.450.40">
    <property type="match status" value="1"/>
</dbReference>
<comment type="catalytic activity">
    <reaction evidence="1">
        <text>ATP + protein L-histidine = ADP + protein N-phospho-L-histidine.</text>
        <dbReference type="EC" id="2.7.13.3"/>
    </reaction>
</comment>
<dbReference type="InterPro" id="IPR000014">
    <property type="entry name" value="PAS"/>
</dbReference>
<dbReference type="Pfam" id="PF08448">
    <property type="entry name" value="PAS_4"/>
    <property type="match status" value="1"/>
</dbReference>
<dbReference type="SUPFAM" id="SSF55781">
    <property type="entry name" value="GAF domain-like"/>
    <property type="match status" value="1"/>
</dbReference>
<dbReference type="EC" id="2.7.13.3" evidence="2"/>
<feature type="region of interest" description="Disordered" evidence="18">
    <location>
        <begin position="1"/>
        <end position="71"/>
    </location>
</feature>
<dbReference type="InterPro" id="IPR001610">
    <property type="entry name" value="PAC"/>
</dbReference>
<evidence type="ECO:0000259" key="19">
    <source>
        <dbReference type="PROSITE" id="PS50112"/>
    </source>
</evidence>
<evidence type="ECO:0000313" key="21">
    <source>
        <dbReference type="EMBL" id="KAB0265269.1"/>
    </source>
</evidence>
<dbReference type="Proteomes" id="UP000325684">
    <property type="component" value="Unassembled WGS sequence"/>
</dbReference>
<dbReference type="SMART" id="SM00091">
    <property type="entry name" value="PAS"/>
    <property type="match status" value="2"/>
</dbReference>
<evidence type="ECO:0000256" key="5">
    <source>
        <dbReference type="ARBA" id="ARBA00022553"/>
    </source>
</evidence>
<evidence type="ECO:0000256" key="17">
    <source>
        <dbReference type="SAM" id="Coils"/>
    </source>
</evidence>
<dbReference type="GO" id="GO:0004673">
    <property type="term" value="F:protein histidine kinase activity"/>
    <property type="evidence" value="ECO:0007669"/>
    <property type="project" value="UniProtKB-EC"/>
</dbReference>
<keyword evidence="7" id="KW-0285">Flavoprotein</keyword>
<keyword evidence="4" id="KW-0600">Photoreceptor protein</keyword>
<feature type="domain" description="PAC" evidence="20">
    <location>
        <begin position="598"/>
        <end position="650"/>
    </location>
</feature>
<feature type="domain" description="PAC" evidence="20">
    <location>
        <begin position="469"/>
        <end position="521"/>
    </location>
</feature>
<feature type="domain" description="PAS" evidence="19">
    <location>
        <begin position="396"/>
        <end position="466"/>
    </location>
</feature>
<keyword evidence="9" id="KW-0808">Transferase</keyword>
<evidence type="ECO:0000256" key="16">
    <source>
        <dbReference type="ARBA" id="ARBA00023170"/>
    </source>
</evidence>
<dbReference type="InterPro" id="IPR036890">
    <property type="entry name" value="HATPase_C_sf"/>
</dbReference>
<evidence type="ECO:0000313" key="22">
    <source>
        <dbReference type="Proteomes" id="UP000325684"/>
    </source>
</evidence>
<dbReference type="InterPro" id="IPR003018">
    <property type="entry name" value="GAF"/>
</dbReference>
<evidence type="ECO:0000256" key="6">
    <source>
        <dbReference type="ARBA" id="ARBA00022606"/>
    </source>
</evidence>
<evidence type="ECO:0000256" key="13">
    <source>
        <dbReference type="ARBA" id="ARBA00022840"/>
    </source>
</evidence>
<dbReference type="InterPro" id="IPR013656">
    <property type="entry name" value="PAS_4"/>
</dbReference>
<evidence type="ECO:0000256" key="14">
    <source>
        <dbReference type="ARBA" id="ARBA00022991"/>
    </source>
</evidence>
<keyword evidence="14" id="KW-0157">Chromophore</keyword>
<dbReference type="SUPFAM" id="SSF55874">
    <property type="entry name" value="ATPase domain of HSP90 chaperone/DNA topoisomerase II/histidine kinase"/>
    <property type="match status" value="1"/>
</dbReference>
<dbReference type="AlphaFoldDB" id="A0A5N3P6B8"/>
<evidence type="ECO:0000259" key="20">
    <source>
        <dbReference type="PROSITE" id="PS50113"/>
    </source>
</evidence>
<evidence type="ECO:0000256" key="4">
    <source>
        <dbReference type="ARBA" id="ARBA00022543"/>
    </source>
</evidence>
<dbReference type="Gene3D" id="3.30.450.20">
    <property type="entry name" value="PAS domain"/>
    <property type="match status" value="3"/>
</dbReference>
<dbReference type="Gene3D" id="2.10.70.100">
    <property type="match status" value="1"/>
</dbReference>
<evidence type="ECO:0000256" key="7">
    <source>
        <dbReference type="ARBA" id="ARBA00022630"/>
    </source>
</evidence>
<proteinExistence type="predicted"/>
<dbReference type="Gene3D" id="3.30.565.10">
    <property type="entry name" value="Histidine kinase-like ATPase, C-terminal domain"/>
    <property type="match status" value="1"/>
</dbReference>
<dbReference type="InterPro" id="IPR029016">
    <property type="entry name" value="GAF-like_dom_sf"/>
</dbReference>
<dbReference type="PANTHER" id="PTHR41523">
    <property type="entry name" value="TWO-COMPONENT SYSTEM SENSOR PROTEIN"/>
    <property type="match status" value="1"/>
</dbReference>
<dbReference type="PROSITE" id="PS50113">
    <property type="entry name" value="PAC"/>
    <property type="match status" value="3"/>
</dbReference>
<dbReference type="NCBIfam" id="TIGR00229">
    <property type="entry name" value="sensory_box"/>
    <property type="match status" value="1"/>
</dbReference>
<protein>
    <recommendedName>
        <fullName evidence="3">Blue-light-activated histidine kinase</fullName>
        <ecNumber evidence="2">2.7.13.3</ecNumber>
    </recommendedName>
</protein>
<evidence type="ECO:0000256" key="2">
    <source>
        <dbReference type="ARBA" id="ARBA00012438"/>
    </source>
</evidence>
<keyword evidence="6" id="KW-0716">Sensory transduction</keyword>
<evidence type="ECO:0000256" key="12">
    <source>
        <dbReference type="ARBA" id="ARBA00022777"/>
    </source>
</evidence>
<dbReference type="CDD" id="cd00130">
    <property type="entry name" value="PAS"/>
    <property type="match status" value="3"/>
</dbReference>
<organism evidence="21 22">
    <name type="scientific">Microvirga brassicacearum</name>
    <dbReference type="NCBI Taxonomy" id="2580413"/>
    <lineage>
        <taxon>Bacteria</taxon>
        <taxon>Pseudomonadati</taxon>
        <taxon>Pseudomonadota</taxon>
        <taxon>Alphaproteobacteria</taxon>
        <taxon>Hyphomicrobiales</taxon>
        <taxon>Methylobacteriaceae</taxon>
        <taxon>Microvirga</taxon>
    </lineage>
</organism>
<evidence type="ECO:0000256" key="11">
    <source>
        <dbReference type="ARBA" id="ARBA00022741"/>
    </source>
</evidence>
<dbReference type="Pfam" id="PF08447">
    <property type="entry name" value="PAS_3"/>
    <property type="match status" value="2"/>
</dbReference>
<dbReference type="OrthoDB" id="341208at2"/>
<keyword evidence="15" id="KW-0843">Virulence</keyword>
<feature type="domain" description="PAC" evidence="20">
    <location>
        <begin position="171"/>
        <end position="222"/>
    </location>
</feature>
<dbReference type="SMART" id="SM00911">
    <property type="entry name" value="HWE_HK"/>
    <property type="match status" value="1"/>
</dbReference>
<dbReference type="Pfam" id="PF07536">
    <property type="entry name" value="HWE_HK"/>
    <property type="match status" value="1"/>
</dbReference>
<dbReference type="Pfam" id="PF01590">
    <property type="entry name" value="GAF"/>
    <property type="match status" value="1"/>
</dbReference>
<evidence type="ECO:0000256" key="18">
    <source>
        <dbReference type="SAM" id="MobiDB-lite"/>
    </source>
</evidence>
<gene>
    <name evidence="21" type="ORF">FEZ63_19305</name>
</gene>
<dbReference type="FunFam" id="3.30.450.20:FF:000099">
    <property type="entry name" value="Sensory box sensor histidine kinase"/>
    <property type="match status" value="1"/>
</dbReference>
<evidence type="ECO:0000256" key="3">
    <source>
        <dbReference type="ARBA" id="ARBA00021740"/>
    </source>
</evidence>
<feature type="coiled-coil region" evidence="17">
    <location>
        <begin position="73"/>
        <end position="107"/>
    </location>
</feature>
<sequence>MAARPGVSTASKRSPSPIFSPSGASTDLGVETSSDSSVDIPEAEKGSKTSDEECASMTKPSKLSAAENATTLASEDRRDVAALEARLREAEARLRDSNAKLRMALEIGKLGSFEWNVLTDEIVMAAPTREALGLPTGEPLFCPRFQLLFHPADRERIEQAMGYALKTKTDFNTESRIIRPDGRTGRIILRGSVVSEGDKPVQVNAIIQDITEQERARREGSVAQRRQAFLLNLNDRLRDLEDPNTIMEATAESLGQFLEVDFAGYGEVDEELGVNIIAREWSRWVVSTEGRQFRLNDFLPDMMAQLKEGRIIAVDDVETDPRVSTPAMQAIYKTINARTALAVPLLKNQHLVALLYLNAARPRRWSTDDLALAQDVAERTWTAVQKARAEISLREIEARFRIIAESLPALVWIVTPELELTFTNDRWVRYSGFPKDRALGHSWMTTIYPPDMERMREELVPVRQNESPYETEARYRAANGEYRWHLIRAAPLHNVGGEFLGWCGTSVDIHDLKQTSTALRESEERLSLAQKAVGIGVFDWDVTSGKVTWTPEQERLFAFEPNTFTQDFAGWELRVLPPDLAPTKKAIQAAMERRDPEITFSHRIVLPDGSLRYIEVNAKFFYDADGKPLRMVGVNIDVTRYKQAEQRQHLLIRELHHRVKNTLATVQAIVGSTARSTSSIDEFYQSFVGRIVSLSRTHNLLTEDYWQKAALEDLIRTELGPYDDEAQRRVFVSGPPVELPSEAAVPVGMAIHELTTNAAKHGALSNFGGKVEVRWSVEERDGGPRLNFSWIEQDGPPVATPSRQGFGSRLLQRVLTTQLNADVNVDFREDGLRFTMIMPIPRNPPLLTTEP</sequence>
<evidence type="ECO:0000256" key="1">
    <source>
        <dbReference type="ARBA" id="ARBA00000085"/>
    </source>
</evidence>
<accession>A0A5N3P6B8</accession>
<dbReference type="PROSITE" id="PS50112">
    <property type="entry name" value="PAS"/>
    <property type="match status" value="1"/>
</dbReference>
<dbReference type="SMART" id="SM00065">
    <property type="entry name" value="GAF"/>
    <property type="match status" value="1"/>
</dbReference>
<dbReference type="PANTHER" id="PTHR41523:SF8">
    <property type="entry name" value="ETHYLENE RESPONSE SENSOR PROTEIN"/>
    <property type="match status" value="1"/>
</dbReference>
<evidence type="ECO:0000256" key="15">
    <source>
        <dbReference type="ARBA" id="ARBA00023026"/>
    </source>
</evidence>
<keyword evidence="8" id="KW-0288">FMN</keyword>
<keyword evidence="13" id="KW-0067">ATP-binding</keyword>
<dbReference type="InterPro" id="IPR035965">
    <property type="entry name" value="PAS-like_dom_sf"/>
</dbReference>
<feature type="compositionally biased region" description="Polar residues" evidence="18">
    <location>
        <begin position="8"/>
        <end position="37"/>
    </location>
</feature>
<dbReference type="GO" id="GO:0009881">
    <property type="term" value="F:photoreceptor activity"/>
    <property type="evidence" value="ECO:0007669"/>
    <property type="project" value="UniProtKB-KW"/>
</dbReference>
<dbReference type="InterPro" id="IPR013655">
    <property type="entry name" value="PAS_fold_3"/>
</dbReference>
<dbReference type="EMBL" id="VCMV01000038">
    <property type="protein sequence ID" value="KAB0265269.1"/>
    <property type="molecule type" value="Genomic_DNA"/>
</dbReference>